<proteinExistence type="predicted"/>
<dbReference type="SUPFAM" id="SSF55874">
    <property type="entry name" value="ATPase domain of HSP90 chaperone/DNA topoisomerase II/histidine kinase"/>
    <property type="match status" value="1"/>
</dbReference>
<organism evidence="5">
    <name type="scientific">Ignavibacterium album</name>
    <dbReference type="NCBI Taxonomy" id="591197"/>
    <lineage>
        <taxon>Bacteria</taxon>
        <taxon>Pseudomonadati</taxon>
        <taxon>Ignavibacteriota</taxon>
        <taxon>Ignavibacteria</taxon>
        <taxon>Ignavibacteriales</taxon>
        <taxon>Ignavibacteriaceae</taxon>
        <taxon>Ignavibacterium</taxon>
    </lineage>
</organism>
<feature type="domain" description="Histidine kinase" evidence="4">
    <location>
        <begin position="216"/>
        <end position="434"/>
    </location>
</feature>
<dbReference type="CDD" id="cd00075">
    <property type="entry name" value="HATPase"/>
    <property type="match status" value="1"/>
</dbReference>
<dbReference type="InterPro" id="IPR004358">
    <property type="entry name" value="Sig_transdc_His_kin-like_C"/>
</dbReference>
<dbReference type="InterPro" id="IPR005467">
    <property type="entry name" value="His_kinase_dom"/>
</dbReference>
<accession>A0A7V2ZHI6</accession>
<dbReference type="InterPro" id="IPR003018">
    <property type="entry name" value="GAF"/>
</dbReference>
<comment type="catalytic activity">
    <reaction evidence="1">
        <text>ATP + protein L-histidine = ADP + protein N-phospho-L-histidine.</text>
        <dbReference type="EC" id="2.7.13.3"/>
    </reaction>
</comment>
<protein>
    <recommendedName>
        <fullName evidence="2">histidine kinase</fullName>
        <ecNumber evidence="2">2.7.13.3</ecNumber>
    </recommendedName>
</protein>
<dbReference type="SUPFAM" id="SSF55781">
    <property type="entry name" value="GAF domain-like"/>
    <property type="match status" value="1"/>
</dbReference>
<dbReference type="InterPro" id="IPR036890">
    <property type="entry name" value="HATPase_C_sf"/>
</dbReference>
<dbReference type="GO" id="GO:0000155">
    <property type="term" value="F:phosphorelay sensor kinase activity"/>
    <property type="evidence" value="ECO:0007669"/>
    <property type="project" value="TreeGrafter"/>
</dbReference>
<dbReference type="PANTHER" id="PTHR45569">
    <property type="entry name" value="SENSOR PROTEIN KDPD"/>
    <property type="match status" value="1"/>
</dbReference>
<dbReference type="RefSeq" id="WP_304144030.1">
    <property type="nucleotide sequence ID" value="NZ_JAOAIE010000035.1"/>
</dbReference>
<dbReference type="InterPro" id="IPR029016">
    <property type="entry name" value="GAF-like_dom_sf"/>
</dbReference>
<evidence type="ECO:0000313" key="5">
    <source>
        <dbReference type="EMBL" id="HFI90104.1"/>
    </source>
</evidence>
<keyword evidence="3" id="KW-0175">Coiled coil</keyword>
<dbReference type="InterPro" id="IPR052023">
    <property type="entry name" value="Histidine_kinase_KdpD"/>
</dbReference>
<dbReference type="InterPro" id="IPR003594">
    <property type="entry name" value="HATPase_dom"/>
</dbReference>
<dbReference type="EMBL" id="DSUJ01000002">
    <property type="protein sequence ID" value="HFI90104.1"/>
    <property type="molecule type" value="Genomic_DNA"/>
</dbReference>
<dbReference type="Gene3D" id="3.30.450.40">
    <property type="match status" value="1"/>
</dbReference>
<sequence>MKFSEFKKNIDAGLKTSLIEDESTERTKNLEIILNIINSINRSLVLEDVLELVLKNAIRLTNSERGFIVLKSPTGKLEFKLGLDSNNKELPEELFQISSSVVEDVFYNGQSRFIEGAQSDAMFMPSKSIVRLDLQTILCSPLITDGQKIGVIYVDSKRLHKIKEKDITNTFEILAGQAASAIRNAQLYNAQLAANKALQEANEQLVKAERKALKSSIDSEIGQSLQSLVHLALLEGESLYRMIDDIQKQFERRPEFKDSIIFDRLKLKAKISADSIRSIQKYAQVLLETSLMNLVKDTNDLNKTVQTVIKYLAPMKKFQYVTFNTELTNIPDCRFDSEQIQHVLVHLITNSVNAKKDSIITIRTFSSDGYNHLILQDNGPGIPLEIKEEILNNYTPRSNSYGLFLCKSIVEKHNGDLKFLDVEKGTAVQISLPL</sequence>
<dbReference type="GO" id="GO:0005886">
    <property type="term" value="C:plasma membrane"/>
    <property type="evidence" value="ECO:0007669"/>
    <property type="project" value="TreeGrafter"/>
</dbReference>
<evidence type="ECO:0000256" key="3">
    <source>
        <dbReference type="SAM" id="Coils"/>
    </source>
</evidence>
<dbReference type="AlphaFoldDB" id="A0A7V2ZHI6"/>
<evidence type="ECO:0000256" key="1">
    <source>
        <dbReference type="ARBA" id="ARBA00000085"/>
    </source>
</evidence>
<evidence type="ECO:0000256" key="2">
    <source>
        <dbReference type="ARBA" id="ARBA00012438"/>
    </source>
</evidence>
<dbReference type="EC" id="2.7.13.3" evidence="2"/>
<dbReference type="Pfam" id="PF02518">
    <property type="entry name" value="HATPase_c"/>
    <property type="match status" value="1"/>
</dbReference>
<dbReference type="SMART" id="SM00065">
    <property type="entry name" value="GAF"/>
    <property type="match status" value="1"/>
</dbReference>
<dbReference type="PANTHER" id="PTHR45569:SF1">
    <property type="entry name" value="SENSOR PROTEIN KDPD"/>
    <property type="match status" value="1"/>
</dbReference>
<dbReference type="Pfam" id="PF13185">
    <property type="entry name" value="GAF_2"/>
    <property type="match status" value="1"/>
</dbReference>
<reference evidence="5" key="1">
    <citation type="journal article" date="2020" name="mSystems">
        <title>Genome- and Community-Level Interaction Insights into Carbon Utilization and Element Cycling Functions of Hydrothermarchaeota in Hydrothermal Sediment.</title>
        <authorList>
            <person name="Zhou Z."/>
            <person name="Liu Y."/>
            <person name="Xu W."/>
            <person name="Pan J."/>
            <person name="Luo Z.H."/>
            <person name="Li M."/>
        </authorList>
    </citation>
    <scope>NUCLEOTIDE SEQUENCE [LARGE SCALE GENOMIC DNA]</scope>
    <source>
        <strain evidence="5">SpSt-479</strain>
    </source>
</reference>
<dbReference type="PRINTS" id="PR00344">
    <property type="entry name" value="BCTRLSENSOR"/>
</dbReference>
<feature type="coiled-coil region" evidence="3">
    <location>
        <begin position="191"/>
        <end position="218"/>
    </location>
</feature>
<gene>
    <name evidence="5" type="ORF">ENS31_01085</name>
</gene>
<comment type="caution">
    <text evidence="5">The sequence shown here is derived from an EMBL/GenBank/DDBJ whole genome shotgun (WGS) entry which is preliminary data.</text>
</comment>
<dbReference type="PROSITE" id="PS50109">
    <property type="entry name" value="HIS_KIN"/>
    <property type="match status" value="1"/>
</dbReference>
<evidence type="ECO:0000259" key="4">
    <source>
        <dbReference type="PROSITE" id="PS50109"/>
    </source>
</evidence>
<dbReference type="Gene3D" id="3.30.565.10">
    <property type="entry name" value="Histidine kinase-like ATPase, C-terminal domain"/>
    <property type="match status" value="1"/>
</dbReference>
<dbReference type="SMART" id="SM00387">
    <property type="entry name" value="HATPase_c"/>
    <property type="match status" value="1"/>
</dbReference>
<name>A0A7V2ZHI6_9BACT</name>